<dbReference type="Pfam" id="PF00047">
    <property type="entry name" value="ig"/>
    <property type="match status" value="1"/>
</dbReference>
<dbReference type="InterPro" id="IPR007110">
    <property type="entry name" value="Ig-like_dom"/>
</dbReference>
<accession>A0AA88Q1J8</accession>
<keyword evidence="10" id="KW-0393">Immunoglobulin domain</keyword>
<evidence type="ECO:0000256" key="7">
    <source>
        <dbReference type="ARBA" id="ARBA00023157"/>
    </source>
</evidence>
<dbReference type="Proteomes" id="UP001187343">
    <property type="component" value="Unassembled WGS sequence"/>
</dbReference>
<evidence type="ECO:0000256" key="4">
    <source>
        <dbReference type="ARBA" id="ARBA00022729"/>
    </source>
</evidence>
<keyword evidence="2" id="KW-1003">Cell membrane</keyword>
<name>A0AA88Q1J8_9TELE</name>
<evidence type="ECO:0000256" key="10">
    <source>
        <dbReference type="ARBA" id="ARBA00023319"/>
    </source>
</evidence>
<keyword evidence="8" id="KW-0675">Receptor</keyword>
<sequence length="185" mass="20997">MIIGWCFICAFAVLINEVCLQVTIEGFTGSSVVLPCSLNKHFKLQDTDVLWRDKDSRSIYDLIKGKDSVERQDERYKNRAETFPEDYLRGNFSIKLRNLTDTDAGEFSCFITHLHELQIVKLIIKEATSGKGNESSEQENQGPDWKILGSVIVIALIMIIVAIAGFIYRWKKSYSSDYTEGAMAI</sequence>
<keyword evidence="4" id="KW-0732">Signal</keyword>
<evidence type="ECO:0000256" key="3">
    <source>
        <dbReference type="ARBA" id="ARBA00022692"/>
    </source>
</evidence>
<evidence type="ECO:0000256" key="2">
    <source>
        <dbReference type="ARBA" id="ARBA00022475"/>
    </source>
</evidence>
<keyword evidence="12" id="KW-1185">Reference proteome</keyword>
<dbReference type="GO" id="GO:0042130">
    <property type="term" value="P:negative regulation of T cell proliferation"/>
    <property type="evidence" value="ECO:0007669"/>
    <property type="project" value="TreeGrafter"/>
</dbReference>
<evidence type="ECO:0000313" key="11">
    <source>
        <dbReference type="EMBL" id="KAK2907131.1"/>
    </source>
</evidence>
<dbReference type="GO" id="GO:0007166">
    <property type="term" value="P:cell surface receptor signaling pathway"/>
    <property type="evidence" value="ECO:0007669"/>
    <property type="project" value="TreeGrafter"/>
</dbReference>
<evidence type="ECO:0000313" key="12">
    <source>
        <dbReference type="Proteomes" id="UP001187343"/>
    </source>
</evidence>
<dbReference type="Gene3D" id="2.60.40.10">
    <property type="entry name" value="Immunoglobulins"/>
    <property type="match status" value="1"/>
</dbReference>
<dbReference type="SUPFAM" id="SSF48726">
    <property type="entry name" value="Immunoglobulin"/>
    <property type="match status" value="1"/>
</dbReference>
<dbReference type="SMART" id="SM00409">
    <property type="entry name" value="IG"/>
    <property type="match status" value="1"/>
</dbReference>
<dbReference type="AlphaFoldDB" id="A0AA88Q1J8"/>
<dbReference type="PANTHER" id="PTHR25466">
    <property type="entry name" value="T-LYMPHOCYTE ACTIVATION ANTIGEN"/>
    <property type="match status" value="1"/>
</dbReference>
<dbReference type="InterPro" id="IPR013151">
    <property type="entry name" value="Immunoglobulin_dom"/>
</dbReference>
<dbReference type="GO" id="GO:0071222">
    <property type="term" value="P:cellular response to lipopolysaccharide"/>
    <property type="evidence" value="ECO:0007669"/>
    <property type="project" value="TreeGrafter"/>
</dbReference>
<evidence type="ECO:0000256" key="5">
    <source>
        <dbReference type="ARBA" id="ARBA00022989"/>
    </source>
</evidence>
<keyword evidence="6" id="KW-0472">Membrane</keyword>
<proteinExistence type="predicted"/>
<keyword evidence="5" id="KW-1133">Transmembrane helix</keyword>
<dbReference type="GO" id="GO:0031295">
    <property type="term" value="P:T cell costimulation"/>
    <property type="evidence" value="ECO:0007669"/>
    <property type="project" value="TreeGrafter"/>
</dbReference>
<evidence type="ECO:0000256" key="6">
    <source>
        <dbReference type="ARBA" id="ARBA00023136"/>
    </source>
</evidence>
<keyword evidence="3" id="KW-0812">Transmembrane</keyword>
<evidence type="ECO:0000256" key="9">
    <source>
        <dbReference type="ARBA" id="ARBA00023180"/>
    </source>
</evidence>
<keyword evidence="7" id="KW-1015">Disulfide bond</keyword>
<dbReference type="EMBL" id="JAUYZG010000005">
    <property type="protein sequence ID" value="KAK2907131.1"/>
    <property type="molecule type" value="Genomic_DNA"/>
</dbReference>
<keyword evidence="9" id="KW-0325">Glycoprotein</keyword>
<dbReference type="InterPro" id="IPR051713">
    <property type="entry name" value="T-cell_Activation_Regulation"/>
</dbReference>
<evidence type="ECO:0000256" key="1">
    <source>
        <dbReference type="ARBA" id="ARBA00004251"/>
    </source>
</evidence>
<dbReference type="FunFam" id="2.60.40.10:FF:000142">
    <property type="entry name" value="V-set domain-containing T-cell activation inhibitor 1"/>
    <property type="match status" value="1"/>
</dbReference>
<dbReference type="InterPro" id="IPR013783">
    <property type="entry name" value="Ig-like_fold"/>
</dbReference>
<dbReference type="GO" id="GO:0042102">
    <property type="term" value="P:positive regulation of T cell proliferation"/>
    <property type="evidence" value="ECO:0007669"/>
    <property type="project" value="TreeGrafter"/>
</dbReference>
<comment type="caution">
    <text evidence="11">The sequence shown here is derived from an EMBL/GenBank/DDBJ whole genome shotgun (WGS) entry which is preliminary data.</text>
</comment>
<dbReference type="InterPro" id="IPR036179">
    <property type="entry name" value="Ig-like_dom_sf"/>
</dbReference>
<protein>
    <submittedName>
        <fullName evidence="11">Uncharacterized protein</fullName>
    </submittedName>
</protein>
<gene>
    <name evidence="11" type="ORF">Q8A67_006116</name>
</gene>
<dbReference type="GO" id="GO:0009897">
    <property type="term" value="C:external side of plasma membrane"/>
    <property type="evidence" value="ECO:0007669"/>
    <property type="project" value="TreeGrafter"/>
</dbReference>
<dbReference type="PROSITE" id="PS50835">
    <property type="entry name" value="IG_LIKE"/>
    <property type="match status" value="1"/>
</dbReference>
<organism evidence="11 12">
    <name type="scientific">Cirrhinus molitorella</name>
    <name type="common">mud carp</name>
    <dbReference type="NCBI Taxonomy" id="172907"/>
    <lineage>
        <taxon>Eukaryota</taxon>
        <taxon>Metazoa</taxon>
        <taxon>Chordata</taxon>
        <taxon>Craniata</taxon>
        <taxon>Vertebrata</taxon>
        <taxon>Euteleostomi</taxon>
        <taxon>Actinopterygii</taxon>
        <taxon>Neopterygii</taxon>
        <taxon>Teleostei</taxon>
        <taxon>Ostariophysi</taxon>
        <taxon>Cypriniformes</taxon>
        <taxon>Cyprinidae</taxon>
        <taxon>Labeoninae</taxon>
        <taxon>Labeonini</taxon>
        <taxon>Cirrhinus</taxon>
    </lineage>
</organism>
<dbReference type="PANTHER" id="PTHR25466:SF14">
    <property type="entry name" value="BUTYROPHILIN SUBFAMILY 2 MEMBER A2-LIKE-RELATED"/>
    <property type="match status" value="1"/>
</dbReference>
<reference evidence="11" key="1">
    <citation type="submission" date="2023-08" db="EMBL/GenBank/DDBJ databases">
        <title>Chromosome-level Genome Assembly of mud carp (Cirrhinus molitorella).</title>
        <authorList>
            <person name="Liu H."/>
        </authorList>
    </citation>
    <scope>NUCLEOTIDE SEQUENCE</scope>
    <source>
        <strain evidence="11">Prfri</strain>
        <tissue evidence="11">Muscle</tissue>
    </source>
</reference>
<comment type="subcellular location">
    <subcellularLocation>
        <location evidence="1">Cell membrane</location>
        <topology evidence="1">Single-pass type I membrane protein</topology>
    </subcellularLocation>
</comment>
<dbReference type="GO" id="GO:0006955">
    <property type="term" value="P:immune response"/>
    <property type="evidence" value="ECO:0007669"/>
    <property type="project" value="TreeGrafter"/>
</dbReference>
<evidence type="ECO:0000256" key="8">
    <source>
        <dbReference type="ARBA" id="ARBA00023170"/>
    </source>
</evidence>
<dbReference type="InterPro" id="IPR003599">
    <property type="entry name" value="Ig_sub"/>
</dbReference>